<gene>
    <name evidence="1" type="ORF">TM448A02420_0002</name>
</gene>
<evidence type="ECO:0000313" key="1">
    <source>
        <dbReference type="EMBL" id="QJA51991.1"/>
    </source>
</evidence>
<protein>
    <submittedName>
        <fullName evidence="1">Uncharacterized protein</fullName>
    </submittedName>
</protein>
<dbReference type="EMBL" id="MT144304">
    <property type="protein sequence ID" value="QJA51991.1"/>
    <property type="molecule type" value="Genomic_DNA"/>
</dbReference>
<organism evidence="1">
    <name type="scientific">viral metagenome</name>
    <dbReference type="NCBI Taxonomy" id="1070528"/>
    <lineage>
        <taxon>unclassified sequences</taxon>
        <taxon>metagenomes</taxon>
        <taxon>organismal metagenomes</taxon>
    </lineage>
</organism>
<accession>A0A6H1ZX43</accession>
<name>A0A6H1ZX43_9ZZZZ</name>
<reference evidence="1" key="1">
    <citation type="submission" date="2020-03" db="EMBL/GenBank/DDBJ databases">
        <title>The deep terrestrial virosphere.</title>
        <authorList>
            <person name="Holmfeldt K."/>
            <person name="Nilsson E."/>
            <person name="Simone D."/>
            <person name="Lopez-Fernandez M."/>
            <person name="Wu X."/>
            <person name="de Brujin I."/>
            <person name="Lundin D."/>
            <person name="Andersson A."/>
            <person name="Bertilsson S."/>
            <person name="Dopson M."/>
        </authorList>
    </citation>
    <scope>NUCLEOTIDE SEQUENCE</scope>
    <source>
        <strain evidence="1">TM448A02420</strain>
    </source>
</reference>
<sequence length="53" mass="6141">MKLDTLIKNLYNIVVTWLDTKPTGKLNIEIHANEGGIGKVYRRLEDEVRDDNK</sequence>
<proteinExistence type="predicted"/>
<dbReference type="AlphaFoldDB" id="A0A6H1ZX43"/>